<reference evidence="1 2" key="1">
    <citation type="submission" date="2023-12" db="EMBL/GenBank/DDBJ databases">
        <title>A high-quality genome assembly for Dillenia turbinata (Dilleniales).</title>
        <authorList>
            <person name="Chanderbali A."/>
        </authorList>
    </citation>
    <scope>NUCLEOTIDE SEQUENCE [LARGE SCALE GENOMIC DNA]</scope>
    <source>
        <strain evidence="1">LSX21</strain>
        <tissue evidence="1">Leaf</tissue>
    </source>
</reference>
<name>A0AAN8W1Q5_9MAGN</name>
<dbReference type="Proteomes" id="UP001370490">
    <property type="component" value="Unassembled WGS sequence"/>
</dbReference>
<accession>A0AAN8W1Q5</accession>
<comment type="caution">
    <text evidence="1">The sequence shown here is derived from an EMBL/GenBank/DDBJ whole genome shotgun (WGS) entry which is preliminary data.</text>
</comment>
<evidence type="ECO:0000313" key="1">
    <source>
        <dbReference type="EMBL" id="KAK6938338.1"/>
    </source>
</evidence>
<evidence type="ECO:0000313" key="2">
    <source>
        <dbReference type="Proteomes" id="UP001370490"/>
    </source>
</evidence>
<sequence>MGSSNFVSNVVLALDATKDHTEHEIQLTINNVRSRGHILKSGDRLIVLGILHRVPHPLGYQTVACPTSFAGTNIHTMEEEVLKRIDIYTSWFTQTAASCEGEGVTIEVRLTAGNPLKQVILQEIMACNASWVILDRVHANSYSHLLQYLLSFWIS</sequence>
<organism evidence="1 2">
    <name type="scientific">Dillenia turbinata</name>
    <dbReference type="NCBI Taxonomy" id="194707"/>
    <lineage>
        <taxon>Eukaryota</taxon>
        <taxon>Viridiplantae</taxon>
        <taxon>Streptophyta</taxon>
        <taxon>Embryophyta</taxon>
        <taxon>Tracheophyta</taxon>
        <taxon>Spermatophyta</taxon>
        <taxon>Magnoliopsida</taxon>
        <taxon>eudicotyledons</taxon>
        <taxon>Gunneridae</taxon>
        <taxon>Pentapetalae</taxon>
        <taxon>Dilleniales</taxon>
        <taxon>Dilleniaceae</taxon>
        <taxon>Dillenia</taxon>
    </lineage>
</organism>
<gene>
    <name evidence="1" type="ORF">RJ641_031846</name>
</gene>
<keyword evidence="2" id="KW-1185">Reference proteome</keyword>
<dbReference type="EMBL" id="JBAMMX010000006">
    <property type="protein sequence ID" value="KAK6938338.1"/>
    <property type="molecule type" value="Genomic_DNA"/>
</dbReference>
<proteinExistence type="predicted"/>
<protein>
    <submittedName>
        <fullName evidence="1">Uncharacterized protein</fullName>
    </submittedName>
</protein>
<dbReference type="AlphaFoldDB" id="A0AAN8W1Q5"/>